<protein>
    <submittedName>
        <fullName evidence="5">ACP phosphodiesterase</fullName>
    </submittedName>
</protein>
<keyword evidence="2" id="KW-0378">Hydrolase</keyword>
<evidence type="ECO:0000313" key="5">
    <source>
        <dbReference type="EMBL" id="MDB1126078.1"/>
    </source>
</evidence>
<name>A0ABT4YX51_9VIBR</name>
<evidence type="ECO:0000313" key="6">
    <source>
        <dbReference type="Proteomes" id="UP001210678"/>
    </source>
</evidence>
<evidence type="ECO:0000256" key="4">
    <source>
        <dbReference type="ARBA" id="ARBA00023160"/>
    </source>
</evidence>
<dbReference type="Pfam" id="PF04336">
    <property type="entry name" value="ACP_PD"/>
    <property type="match status" value="1"/>
</dbReference>
<organism evidence="5 6">
    <name type="scientific">Vibrio algarum</name>
    <dbReference type="NCBI Taxonomy" id="3020714"/>
    <lineage>
        <taxon>Bacteria</taxon>
        <taxon>Pseudomonadati</taxon>
        <taxon>Pseudomonadota</taxon>
        <taxon>Gammaproteobacteria</taxon>
        <taxon>Vibrionales</taxon>
        <taxon>Vibrionaceae</taxon>
        <taxon>Vibrio</taxon>
    </lineage>
</organism>
<dbReference type="PANTHER" id="PTHR38764:SF1">
    <property type="entry name" value="ACYL CARRIER PROTEIN PHOSPHODIESTERASE"/>
    <property type="match status" value="1"/>
</dbReference>
<evidence type="ECO:0000256" key="2">
    <source>
        <dbReference type="ARBA" id="ARBA00022801"/>
    </source>
</evidence>
<reference evidence="5 6" key="1">
    <citation type="submission" date="2023-01" db="EMBL/GenBank/DDBJ databases">
        <title>Vibrio sp. KJ40-1 sp.nov, isolated from marine algae.</title>
        <authorList>
            <person name="Butt M."/>
            <person name="Kim J.M.J."/>
            <person name="Jeon C.O.C."/>
        </authorList>
    </citation>
    <scope>NUCLEOTIDE SEQUENCE [LARGE SCALE GENOMIC DNA]</scope>
    <source>
        <strain evidence="5 6">KJ40-1</strain>
    </source>
</reference>
<dbReference type="PIRSF" id="PIRSF011489">
    <property type="entry name" value="DUF479"/>
    <property type="match status" value="1"/>
</dbReference>
<keyword evidence="4" id="KW-0276">Fatty acid metabolism</keyword>
<comment type="caution">
    <text evidence="5">The sequence shown here is derived from an EMBL/GenBank/DDBJ whole genome shotgun (WGS) entry which is preliminary data.</text>
</comment>
<evidence type="ECO:0000256" key="3">
    <source>
        <dbReference type="ARBA" id="ARBA00023098"/>
    </source>
</evidence>
<dbReference type="EMBL" id="JAQLOI010000003">
    <property type="protein sequence ID" value="MDB1126078.1"/>
    <property type="molecule type" value="Genomic_DNA"/>
</dbReference>
<dbReference type="RefSeq" id="WP_272140381.1">
    <property type="nucleotide sequence ID" value="NZ_JAQLOI010000003.1"/>
</dbReference>
<accession>A0ABT4YX51</accession>
<keyword evidence="1" id="KW-0444">Lipid biosynthesis</keyword>
<keyword evidence="6" id="KW-1185">Reference proteome</keyword>
<dbReference type="Proteomes" id="UP001210678">
    <property type="component" value="Unassembled WGS sequence"/>
</dbReference>
<proteinExistence type="predicted"/>
<gene>
    <name evidence="5" type="ORF">PGX00_21375</name>
</gene>
<keyword evidence="4" id="KW-0275">Fatty acid biosynthesis</keyword>
<dbReference type="PANTHER" id="PTHR38764">
    <property type="entry name" value="ACYL CARRIER PROTEIN PHOSPHODIESTERASE"/>
    <property type="match status" value="1"/>
</dbReference>
<evidence type="ECO:0000256" key="1">
    <source>
        <dbReference type="ARBA" id="ARBA00022516"/>
    </source>
</evidence>
<keyword evidence="3" id="KW-0443">Lipid metabolism</keyword>
<sequence length="195" mass="22941">MNFLAHIHIATVCNSDIAGNLLGDFVKGNPIGRYPKEIVDGILLHRFVDKFTDQHEISKQARVFFSPHLRRFSPIAMDLFWDHCLANDWSQYCEDDLHEFCQIAEQNAVKPNVVLPERYLHVTEMMWRNHWLASYRNIENIEFALERMSHRSDRMAPLAECFQDINAHYQPLRALFSELYHDVLKASKEKTRQLA</sequence>
<dbReference type="InterPro" id="IPR007431">
    <property type="entry name" value="ACP_PD"/>
</dbReference>